<evidence type="ECO:0000313" key="2">
    <source>
        <dbReference type="EMBL" id="GAH06667.1"/>
    </source>
</evidence>
<dbReference type="CDD" id="cd00077">
    <property type="entry name" value="HDc"/>
    <property type="match status" value="1"/>
</dbReference>
<reference evidence="2" key="1">
    <citation type="journal article" date="2014" name="Front. Microbiol.">
        <title>High frequency of phylogenetically diverse reductive dehalogenase-homologous genes in deep subseafloor sedimentary metagenomes.</title>
        <authorList>
            <person name="Kawai M."/>
            <person name="Futagami T."/>
            <person name="Toyoda A."/>
            <person name="Takaki Y."/>
            <person name="Nishi S."/>
            <person name="Hori S."/>
            <person name="Arai W."/>
            <person name="Tsubouchi T."/>
            <person name="Morono Y."/>
            <person name="Uchiyama I."/>
            <person name="Ito T."/>
            <person name="Fujiyama A."/>
            <person name="Inagaki F."/>
            <person name="Takami H."/>
        </authorList>
    </citation>
    <scope>NUCLEOTIDE SEQUENCE</scope>
    <source>
        <strain evidence="2">Expedition CK06-06</strain>
    </source>
</reference>
<dbReference type="PANTHER" id="PTHR43155">
    <property type="entry name" value="CYCLIC DI-GMP PHOSPHODIESTERASE PA4108-RELATED"/>
    <property type="match status" value="1"/>
</dbReference>
<comment type="caution">
    <text evidence="2">The sequence shown here is derived from an EMBL/GenBank/DDBJ whole genome shotgun (WGS) entry which is preliminary data.</text>
</comment>
<protein>
    <recommendedName>
        <fullName evidence="1">HD-GYP domain-containing protein</fullName>
    </recommendedName>
</protein>
<dbReference type="AlphaFoldDB" id="X1CG83"/>
<gene>
    <name evidence="2" type="ORF">S01H4_55477</name>
</gene>
<dbReference type="InterPro" id="IPR003607">
    <property type="entry name" value="HD/PDEase_dom"/>
</dbReference>
<accession>X1CG83</accession>
<dbReference type="SUPFAM" id="SSF109604">
    <property type="entry name" value="HD-domain/PDEase-like"/>
    <property type="match status" value="1"/>
</dbReference>
<dbReference type="Pfam" id="PF13487">
    <property type="entry name" value="HD_5"/>
    <property type="match status" value="1"/>
</dbReference>
<sequence length="134" mass="15513">NKSSRLTEEEFRAIKRHSKAGLDHLEYRGNIDGRCLKVVIQHHENYDGSGYPYNISGNDIHLFGRMARIVDVYDAMTSNRSYAAAKRPFAVLAEMKQKMSNCFDEELLIEFIHFLGPKDERGKQRKSDKVYDVN</sequence>
<feature type="domain" description="HD-GYP" evidence="1">
    <location>
        <begin position="1"/>
        <end position="127"/>
    </location>
</feature>
<dbReference type="EMBL" id="BART01032023">
    <property type="protein sequence ID" value="GAH06667.1"/>
    <property type="molecule type" value="Genomic_DNA"/>
</dbReference>
<evidence type="ECO:0000259" key="1">
    <source>
        <dbReference type="PROSITE" id="PS51832"/>
    </source>
</evidence>
<organism evidence="2">
    <name type="scientific">marine sediment metagenome</name>
    <dbReference type="NCBI Taxonomy" id="412755"/>
    <lineage>
        <taxon>unclassified sequences</taxon>
        <taxon>metagenomes</taxon>
        <taxon>ecological metagenomes</taxon>
    </lineage>
</organism>
<proteinExistence type="predicted"/>
<dbReference type="PANTHER" id="PTHR43155:SF2">
    <property type="entry name" value="CYCLIC DI-GMP PHOSPHODIESTERASE PA4108"/>
    <property type="match status" value="1"/>
</dbReference>
<dbReference type="Gene3D" id="1.10.3210.10">
    <property type="entry name" value="Hypothetical protein af1432"/>
    <property type="match status" value="1"/>
</dbReference>
<name>X1CG83_9ZZZZ</name>
<dbReference type="PROSITE" id="PS51832">
    <property type="entry name" value="HD_GYP"/>
    <property type="match status" value="1"/>
</dbReference>
<feature type="non-terminal residue" evidence="2">
    <location>
        <position position="1"/>
    </location>
</feature>
<dbReference type="InterPro" id="IPR037522">
    <property type="entry name" value="HD_GYP_dom"/>
</dbReference>